<sequence length="342" mass="39919">MTDSKVLNLYPIDYPFETLVQRAIANPPKLILNPDFQRKYKWDKDGSERASKFIESCLMRIPLPACYFAENENGNHEVIDGVQRITTIKRFFNNEFKLEGLTVFKDLEGKNFDELGDFKNELESTTIRCIILRKENPKELVQEIFARLNQGAVQLTAQEIRHAIFPGSLDNLLIELSSIPLIESFGRGQSGTKEKDGREAEEMILRFFAMRTDMADYEDVLSKYLDKFMIDNQKISEEKIEELRSEFNSTLNRCTEVFDNPFVDLTKDKPKQSLVHYDLLMWSFKSLTDEYIIQNKHLIINKFKELCIDERFTRTLSGGLQKKSSILKRREIWLEKLAEING</sequence>
<dbReference type="Proteomes" id="UP000036261">
    <property type="component" value="Unassembled WGS sequence"/>
</dbReference>
<name>A0A0J7KRT8_9FLAO</name>
<dbReference type="PATRIC" id="fig|558151.6.peg.3591"/>
<protein>
    <recommendedName>
        <fullName evidence="1">GmrSD restriction endonucleases N-terminal domain-containing protein</fullName>
    </recommendedName>
</protein>
<dbReference type="PANTHER" id="PTHR39639">
    <property type="entry name" value="CHROMOSOME 16, WHOLE GENOME SHOTGUN SEQUENCE"/>
    <property type="match status" value="1"/>
</dbReference>
<organism evidence="2 3">
    <name type="scientific">Chryseobacterium angstadtii</name>
    <dbReference type="NCBI Taxonomy" id="558151"/>
    <lineage>
        <taxon>Bacteria</taxon>
        <taxon>Pseudomonadati</taxon>
        <taxon>Bacteroidota</taxon>
        <taxon>Flavobacteriia</taxon>
        <taxon>Flavobacteriales</taxon>
        <taxon>Weeksellaceae</taxon>
        <taxon>Chryseobacterium group</taxon>
        <taxon>Chryseobacterium</taxon>
    </lineage>
</organism>
<evidence type="ECO:0000313" key="2">
    <source>
        <dbReference type="EMBL" id="KMQ59950.1"/>
    </source>
</evidence>
<feature type="domain" description="GmrSD restriction endonucleases N-terminal" evidence="1">
    <location>
        <begin position="19"/>
        <end position="165"/>
    </location>
</feature>
<keyword evidence="3" id="KW-1185">Reference proteome</keyword>
<comment type="caution">
    <text evidence="2">The sequence shown here is derived from an EMBL/GenBank/DDBJ whole genome shotgun (WGS) entry which is preliminary data.</text>
</comment>
<dbReference type="PANTHER" id="PTHR39639:SF1">
    <property type="entry name" value="DUF262 DOMAIN-CONTAINING PROTEIN"/>
    <property type="match status" value="1"/>
</dbReference>
<dbReference type="EMBL" id="LFND01000006">
    <property type="protein sequence ID" value="KMQ59950.1"/>
    <property type="molecule type" value="Genomic_DNA"/>
</dbReference>
<dbReference type="InterPro" id="IPR004919">
    <property type="entry name" value="GmrSD_N"/>
</dbReference>
<accession>A0A0J7KRT8</accession>
<dbReference type="STRING" id="558151.ACM46_16970"/>
<dbReference type="RefSeq" id="WP_048507885.1">
    <property type="nucleotide sequence ID" value="NZ_LFND01000006.1"/>
</dbReference>
<proteinExistence type="predicted"/>
<gene>
    <name evidence="2" type="ORF">ACM46_16970</name>
</gene>
<reference evidence="2 3" key="1">
    <citation type="journal article" date="2013" name="Int. J. Syst. Evol. Microbiol.">
        <title>Chryseobacterium angstadtii sp. nov., isolated from a newt tank.</title>
        <authorList>
            <person name="Kirk K.E."/>
            <person name="Hoffman J.A."/>
            <person name="Smith K.A."/>
            <person name="Strahan B.L."/>
            <person name="Failor K.C."/>
            <person name="Krebs J.E."/>
            <person name="Gale A.N."/>
            <person name="Do T.D."/>
            <person name="Sontag T.C."/>
            <person name="Batties A.M."/>
            <person name="Mistiszyn K."/>
            <person name="Newman J.D."/>
        </authorList>
    </citation>
    <scope>NUCLEOTIDE SEQUENCE [LARGE SCALE GENOMIC DNA]</scope>
    <source>
        <strain evidence="2 3">KM</strain>
    </source>
</reference>
<evidence type="ECO:0000313" key="3">
    <source>
        <dbReference type="Proteomes" id="UP000036261"/>
    </source>
</evidence>
<dbReference type="AlphaFoldDB" id="A0A0J7KRT8"/>
<dbReference type="Pfam" id="PF03235">
    <property type="entry name" value="GmrSD_N"/>
    <property type="match status" value="1"/>
</dbReference>
<dbReference type="OrthoDB" id="9764212at2"/>
<evidence type="ECO:0000259" key="1">
    <source>
        <dbReference type="Pfam" id="PF03235"/>
    </source>
</evidence>